<dbReference type="EMBL" id="KI536861">
    <property type="protein sequence ID" value="ESR42374.1"/>
    <property type="molecule type" value="Genomic_DNA"/>
</dbReference>
<dbReference type="SMART" id="SM00205">
    <property type="entry name" value="THN"/>
    <property type="match status" value="1"/>
</dbReference>
<dbReference type="InterPro" id="IPR037176">
    <property type="entry name" value="Osmotin/thaumatin-like_sf"/>
</dbReference>
<dbReference type="Pfam" id="PF03171">
    <property type="entry name" value="2OG-FeII_Oxy"/>
    <property type="match status" value="1"/>
</dbReference>
<dbReference type="PROSITE" id="PS51367">
    <property type="entry name" value="THAUMATIN_2"/>
    <property type="match status" value="1"/>
</dbReference>
<dbReference type="FunFam" id="2.60.120.330:FF:000079">
    <property type="entry name" value="Protein SRG1"/>
    <property type="match status" value="1"/>
</dbReference>
<dbReference type="Gramene" id="ESR42374">
    <property type="protein sequence ID" value="ESR42374"/>
    <property type="gene ID" value="CICLE_v10011334mg"/>
</dbReference>
<dbReference type="Pfam" id="PF14226">
    <property type="entry name" value="DIOX_N"/>
    <property type="match status" value="1"/>
</dbReference>
<evidence type="ECO:0000313" key="9">
    <source>
        <dbReference type="Proteomes" id="UP000030687"/>
    </source>
</evidence>
<name>V4US45_CITCL</name>
<gene>
    <name evidence="8" type="ORF">CICLE_v10011334mg</name>
</gene>
<dbReference type="SUPFAM" id="SSF49870">
    <property type="entry name" value="Osmotin, thaumatin-like protein"/>
    <property type="match status" value="1"/>
</dbReference>
<feature type="chain" id="PRO_5004729265" description="Fe2OG dioxygenase domain-containing protein" evidence="6">
    <location>
        <begin position="24"/>
        <end position="598"/>
    </location>
</feature>
<dbReference type="InterPro" id="IPR050295">
    <property type="entry name" value="Plant_2OG-oxidoreductases"/>
</dbReference>
<protein>
    <recommendedName>
        <fullName evidence="7">Fe2OG dioxygenase domain-containing protein</fullName>
    </recommendedName>
</protein>
<comment type="similarity">
    <text evidence="1">Belongs to the iron/ascorbate-dependent oxidoreductase family.</text>
</comment>
<dbReference type="PANTHER" id="PTHR47991">
    <property type="entry name" value="OXOGLUTARATE/IRON-DEPENDENT DIOXYGENASE"/>
    <property type="match status" value="1"/>
</dbReference>
<dbReference type="PRINTS" id="PR00347">
    <property type="entry name" value="THAUMATIN"/>
</dbReference>
<dbReference type="GO" id="GO:0046872">
    <property type="term" value="F:metal ion binding"/>
    <property type="evidence" value="ECO:0007669"/>
    <property type="project" value="UniProtKB-KW"/>
</dbReference>
<feature type="domain" description="Fe2OG dioxygenase" evidence="7">
    <location>
        <begin position="446"/>
        <end position="546"/>
    </location>
</feature>
<dbReference type="SUPFAM" id="SSF51197">
    <property type="entry name" value="Clavaminate synthase-like"/>
    <property type="match status" value="1"/>
</dbReference>
<dbReference type="InterPro" id="IPR044861">
    <property type="entry name" value="IPNS-like_FE2OG_OXY"/>
</dbReference>
<keyword evidence="3" id="KW-0479">Metal-binding</keyword>
<keyword evidence="4" id="KW-0408">Iron</keyword>
<dbReference type="InterPro" id="IPR027443">
    <property type="entry name" value="IPNS-like_sf"/>
</dbReference>
<dbReference type="AlphaFoldDB" id="V4US45"/>
<keyword evidence="9" id="KW-1185">Reference proteome</keyword>
<dbReference type="Pfam" id="PF00314">
    <property type="entry name" value="Thaumatin"/>
    <property type="match status" value="1"/>
</dbReference>
<dbReference type="PROSITE" id="PS51471">
    <property type="entry name" value="FE2OG_OXY"/>
    <property type="match status" value="1"/>
</dbReference>
<evidence type="ECO:0000256" key="3">
    <source>
        <dbReference type="ARBA" id="ARBA00022723"/>
    </source>
</evidence>
<comment type="similarity">
    <text evidence="2">Belongs to the thaumatin family.</text>
</comment>
<dbReference type="eggNOG" id="KOG0143">
    <property type="taxonomic scope" value="Eukaryota"/>
</dbReference>
<dbReference type="Gene3D" id="2.60.110.10">
    <property type="entry name" value="Thaumatin"/>
    <property type="match status" value="1"/>
</dbReference>
<keyword evidence="5" id="KW-1015">Disulfide bond</keyword>
<dbReference type="InParanoid" id="V4US45"/>
<dbReference type="PROSITE" id="PS00316">
    <property type="entry name" value="THAUMATIN_1"/>
    <property type="match status" value="1"/>
</dbReference>
<dbReference type="InterPro" id="IPR026992">
    <property type="entry name" value="DIOX_N"/>
</dbReference>
<evidence type="ECO:0000256" key="4">
    <source>
        <dbReference type="ARBA" id="ARBA00023004"/>
    </source>
</evidence>
<dbReference type="KEGG" id="cic:CICLE_v10011334mg"/>
<evidence type="ECO:0000259" key="7">
    <source>
        <dbReference type="PROSITE" id="PS51471"/>
    </source>
</evidence>
<dbReference type="Proteomes" id="UP000030687">
    <property type="component" value="Unassembled WGS sequence"/>
</dbReference>
<organism evidence="8 9">
    <name type="scientific">Citrus clementina</name>
    <name type="common">Clementine</name>
    <name type="synonym">Citrus deliciosa x Citrus sinensis</name>
    <dbReference type="NCBI Taxonomy" id="85681"/>
    <lineage>
        <taxon>Eukaryota</taxon>
        <taxon>Viridiplantae</taxon>
        <taxon>Streptophyta</taxon>
        <taxon>Embryophyta</taxon>
        <taxon>Tracheophyta</taxon>
        <taxon>Spermatophyta</taxon>
        <taxon>Magnoliopsida</taxon>
        <taxon>eudicotyledons</taxon>
        <taxon>Gunneridae</taxon>
        <taxon>Pentapetalae</taxon>
        <taxon>rosids</taxon>
        <taxon>malvids</taxon>
        <taxon>Sapindales</taxon>
        <taxon>Rutaceae</taxon>
        <taxon>Aurantioideae</taxon>
        <taxon>Citrus</taxon>
    </lineage>
</organism>
<dbReference type="CDD" id="cd09218">
    <property type="entry name" value="TLP-PA"/>
    <property type="match status" value="1"/>
</dbReference>
<dbReference type="OMA" id="ELACEEW"/>
<dbReference type="InterPro" id="IPR001938">
    <property type="entry name" value="Thaumatin"/>
</dbReference>
<reference evidence="8 9" key="1">
    <citation type="submission" date="2013-10" db="EMBL/GenBank/DDBJ databases">
        <authorList>
            <consortium name="International Citrus Genome Consortium"/>
            <person name="Jenkins J."/>
            <person name="Schmutz J."/>
            <person name="Prochnik S."/>
            <person name="Rokhsar D."/>
            <person name="Gmitter F."/>
            <person name="Ollitrault P."/>
            <person name="Machado M."/>
            <person name="Talon M."/>
            <person name="Wincker P."/>
            <person name="Jaillon O."/>
            <person name="Morgante M."/>
        </authorList>
    </citation>
    <scope>NUCLEOTIDE SEQUENCE</scope>
    <source>
        <strain evidence="9">cv. Clemenules</strain>
    </source>
</reference>
<dbReference type="Gene3D" id="2.60.120.330">
    <property type="entry name" value="B-lactam Antibiotic, Isopenicillin N Synthase, Chain"/>
    <property type="match status" value="1"/>
</dbReference>
<dbReference type="InterPro" id="IPR017949">
    <property type="entry name" value="Thaumatin_CS"/>
</dbReference>
<evidence type="ECO:0000313" key="8">
    <source>
        <dbReference type="EMBL" id="ESR42374.1"/>
    </source>
</evidence>
<evidence type="ECO:0000256" key="6">
    <source>
        <dbReference type="SAM" id="SignalP"/>
    </source>
</evidence>
<evidence type="ECO:0000256" key="2">
    <source>
        <dbReference type="ARBA" id="ARBA00010607"/>
    </source>
</evidence>
<keyword evidence="6" id="KW-0732">Signal</keyword>
<dbReference type="FunFam" id="2.60.110.10:FF:000002">
    <property type="entry name" value="Thaumatin-like protein 1a"/>
    <property type="match status" value="1"/>
</dbReference>
<proteinExistence type="inferred from homology"/>
<evidence type="ECO:0000256" key="1">
    <source>
        <dbReference type="ARBA" id="ARBA00008056"/>
    </source>
</evidence>
<dbReference type="InterPro" id="IPR005123">
    <property type="entry name" value="Oxoglu/Fe-dep_dioxygenase_dom"/>
</dbReference>
<sequence length="598" mass="65570">MATYSIFSPLLFHLLISFSITDGAQLIVVNNCQENLWPGILGGAGHPTPNNGGFKLSSGEEVVLDVPEKWSGRIWGRQGCRFDSNGKGSCDTGDCSAQLHCQGTGGAPPATVVEMTLGSSASPLHFYDVSLVDGFNLPVSMKPVGGGIGCGVASCDADLNICCPSALEVKVGGKVVGCKSACLAMQSAKYCCTGQYANPKTCKPTLFANLFKAICPKAYSYAFDDSSSLNKCRASRYVDDSIIENVDAPTYAPSLPVPNVQEMVKNDPLHVPERYVRNQEDGPLMNDMSHLSSEIPVIDLALLSAGDIEELKKLDLACKEWGFFQVVNHGVAKEVFQNMKNAASEFFELPLQEKNKYAMPADDIQGYGHAYVVSEEQILDWSDALILVVYPTQYRKFKLWPITPEGFKKTIDAYSKGVKSVGEKILRSVSTIMGMDEDAFLGLYNDLQALRVNYYPACCRPDDVLGISPHSDTSTITILMQEEDIKGLQIKHNGFWVPVKPVTDALVVNVGDVIEILSNGKYKSIEHRAVANENKARISYVSFICPLDDVGVEPLEHLLDSKKPQKMYKKVRFGDYLRSAMKRKMDGKAHTEMVEFEA</sequence>
<accession>V4US45</accession>
<feature type="signal peptide" evidence="6">
    <location>
        <begin position="1"/>
        <end position="23"/>
    </location>
</feature>
<evidence type="ECO:0000256" key="5">
    <source>
        <dbReference type="ARBA" id="ARBA00023157"/>
    </source>
</evidence>